<protein>
    <submittedName>
        <fullName evidence="1">Uncharacterized protein</fullName>
    </submittedName>
</protein>
<name>A0A917CU81_9NOCA</name>
<evidence type="ECO:0000313" key="1">
    <source>
        <dbReference type="EMBL" id="GGF97913.1"/>
    </source>
</evidence>
<proteinExistence type="predicted"/>
<keyword evidence="2" id="KW-1185">Reference proteome</keyword>
<organism evidence="1 2">
    <name type="scientific">Rhodococcoides trifolii</name>
    <dbReference type="NCBI Taxonomy" id="908250"/>
    <lineage>
        <taxon>Bacteria</taxon>
        <taxon>Bacillati</taxon>
        <taxon>Actinomycetota</taxon>
        <taxon>Actinomycetes</taxon>
        <taxon>Mycobacteriales</taxon>
        <taxon>Nocardiaceae</taxon>
        <taxon>Rhodococcoides</taxon>
    </lineage>
</organism>
<reference evidence="1" key="2">
    <citation type="submission" date="2020-09" db="EMBL/GenBank/DDBJ databases">
        <authorList>
            <person name="Sun Q."/>
            <person name="Sedlacek I."/>
        </authorList>
    </citation>
    <scope>NUCLEOTIDE SEQUENCE</scope>
    <source>
        <strain evidence="1">CCM 7905</strain>
    </source>
</reference>
<sequence>MSTDTLTPGPFDAAVSYGTAIRTTHIEPARRGRWQWTRTAPLERHRFSSGLFTVPPATARASGPGPRFAVGAGDTGRRAYALPAGESLASVVLSGTASDRDWPAVYRQWGMLLASLHSRGATTLDTAPPARARVQEWWAHPTPEDTRRATARRSFLDALTDSAREHLDDLLAVDLAAARVLVHGWAGLGLSVQDAAGDVVVLLGEDVGCAPGEYDLGALIAQSVELAVFSPPGTAPSPTLVRDALLDGYDRPADRQALADHTIEHVVRHVADFAQFSDFDDGELPRWAALVNWLDAGRRRLTE</sequence>
<gene>
    <name evidence="1" type="ORF">GCM10007304_09820</name>
</gene>
<comment type="caution">
    <text evidence="1">The sequence shown here is derived from an EMBL/GenBank/DDBJ whole genome shotgun (WGS) entry which is preliminary data.</text>
</comment>
<reference evidence="1" key="1">
    <citation type="journal article" date="2014" name="Int. J. Syst. Evol. Microbiol.">
        <title>Complete genome sequence of Corynebacterium casei LMG S-19264T (=DSM 44701T), isolated from a smear-ripened cheese.</title>
        <authorList>
            <consortium name="US DOE Joint Genome Institute (JGI-PGF)"/>
            <person name="Walter F."/>
            <person name="Albersmeier A."/>
            <person name="Kalinowski J."/>
            <person name="Ruckert C."/>
        </authorList>
    </citation>
    <scope>NUCLEOTIDE SEQUENCE</scope>
    <source>
        <strain evidence="1">CCM 7905</strain>
    </source>
</reference>
<dbReference type="RefSeq" id="WP_188543529.1">
    <property type="nucleotide sequence ID" value="NZ_BMCU01000001.1"/>
</dbReference>
<accession>A0A917CU81</accession>
<dbReference type="EMBL" id="BMCU01000001">
    <property type="protein sequence ID" value="GGF97913.1"/>
    <property type="molecule type" value="Genomic_DNA"/>
</dbReference>
<dbReference type="Proteomes" id="UP000654257">
    <property type="component" value="Unassembled WGS sequence"/>
</dbReference>
<dbReference type="AlphaFoldDB" id="A0A917CU81"/>
<evidence type="ECO:0000313" key="2">
    <source>
        <dbReference type="Proteomes" id="UP000654257"/>
    </source>
</evidence>